<accession>A0A1X7DX32</accession>
<keyword evidence="6" id="KW-1185">Reference proteome</keyword>
<dbReference type="Pfam" id="PF00011">
    <property type="entry name" value="HSP20"/>
    <property type="match status" value="1"/>
</dbReference>
<dbReference type="EMBL" id="FXAH01000004">
    <property type="protein sequence ID" value="SMF23414.1"/>
    <property type="molecule type" value="Genomic_DNA"/>
</dbReference>
<dbReference type="AlphaFoldDB" id="A0A1X7DX32"/>
<comment type="similarity">
    <text evidence="1 2">Belongs to the small heat shock protein (HSP20) family.</text>
</comment>
<dbReference type="PANTHER" id="PTHR11527">
    <property type="entry name" value="HEAT-SHOCK PROTEIN 20 FAMILY MEMBER"/>
    <property type="match status" value="1"/>
</dbReference>
<gene>
    <name evidence="5" type="ORF">SAMN06295900_104189</name>
</gene>
<dbReference type="SUPFAM" id="SSF49764">
    <property type="entry name" value="HSP20-like chaperones"/>
    <property type="match status" value="1"/>
</dbReference>
<dbReference type="Proteomes" id="UP000192911">
    <property type="component" value="Unassembled WGS sequence"/>
</dbReference>
<evidence type="ECO:0000313" key="5">
    <source>
        <dbReference type="EMBL" id="SMF23414.1"/>
    </source>
</evidence>
<name>A0A1X7DX32_TRICW</name>
<dbReference type="GeneID" id="95551426"/>
<dbReference type="OrthoDB" id="9808910at2"/>
<dbReference type="CDD" id="cd06471">
    <property type="entry name" value="ACD_LpsHSP_like"/>
    <property type="match status" value="1"/>
</dbReference>
<evidence type="ECO:0000313" key="6">
    <source>
        <dbReference type="Proteomes" id="UP000192911"/>
    </source>
</evidence>
<proteinExistence type="inferred from homology"/>
<dbReference type="PROSITE" id="PS01031">
    <property type="entry name" value="SHSP"/>
    <property type="match status" value="1"/>
</dbReference>
<feature type="domain" description="CS" evidence="4">
    <location>
        <begin position="38"/>
        <end position="143"/>
    </location>
</feature>
<evidence type="ECO:0000259" key="4">
    <source>
        <dbReference type="PROSITE" id="PS51203"/>
    </source>
</evidence>
<dbReference type="STRING" id="28094.SAMN06295900_104189"/>
<dbReference type="RefSeq" id="WP_085226855.1">
    <property type="nucleotide sequence ID" value="NZ_BSQD01000005.1"/>
</dbReference>
<dbReference type="InterPro" id="IPR008978">
    <property type="entry name" value="HSP20-like_chaperone"/>
</dbReference>
<keyword evidence="5" id="KW-0346">Stress response</keyword>
<sequence length="145" mass="15979">MSNLTRHDPFSIDSIPDLFQGFFRPMRSLALSNGDMPLAAVKVDVTETDTAYAVKAELPGVDKKDIDVKIDGNVVSISAKAERNKELKEGERVIRSERYSGMFSRTFSLESDIDESAASAQYQDGVLSLTLPKKASAARKHLEIN</sequence>
<evidence type="ECO:0000256" key="1">
    <source>
        <dbReference type="PROSITE-ProRule" id="PRU00285"/>
    </source>
</evidence>
<feature type="domain" description="SHSP" evidence="3">
    <location>
        <begin position="34"/>
        <end position="145"/>
    </location>
</feature>
<dbReference type="PROSITE" id="PS51203">
    <property type="entry name" value="CS"/>
    <property type="match status" value="1"/>
</dbReference>
<dbReference type="InterPro" id="IPR031107">
    <property type="entry name" value="Small_HSP"/>
</dbReference>
<organism evidence="5 6">
    <name type="scientific">Trinickia caryophylli</name>
    <name type="common">Paraburkholderia caryophylli</name>
    <dbReference type="NCBI Taxonomy" id="28094"/>
    <lineage>
        <taxon>Bacteria</taxon>
        <taxon>Pseudomonadati</taxon>
        <taxon>Pseudomonadota</taxon>
        <taxon>Betaproteobacteria</taxon>
        <taxon>Burkholderiales</taxon>
        <taxon>Burkholderiaceae</taxon>
        <taxon>Trinickia</taxon>
    </lineage>
</organism>
<evidence type="ECO:0000256" key="2">
    <source>
        <dbReference type="RuleBase" id="RU003616"/>
    </source>
</evidence>
<dbReference type="InterPro" id="IPR007052">
    <property type="entry name" value="CS_dom"/>
</dbReference>
<protein>
    <submittedName>
        <fullName evidence="5">Heat shock protein Hsp20</fullName>
    </submittedName>
</protein>
<dbReference type="InterPro" id="IPR002068">
    <property type="entry name" value="A-crystallin/Hsp20_dom"/>
</dbReference>
<reference evidence="6" key="1">
    <citation type="submission" date="2017-04" db="EMBL/GenBank/DDBJ databases">
        <authorList>
            <person name="Varghese N."/>
            <person name="Submissions S."/>
        </authorList>
    </citation>
    <scope>NUCLEOTIDE SEQUENCE [LARGE SCALE GENOMIC DNA]</scope>
    <source>
        <strain evidence="6">Ballard 720</strain>
    </source>
</reference>
<evidence type="ECO:0000259" key="3">
    <source>
        <dbReference type="PROSITE" id="PS01031"/>
    </source>
</evidence>
<dbReference type="Gene3D" id="2.60.40.790">
    <property type="match status" value="1"/>
</dbReference>